<dbReference type="GO" id="GO:0003677">
    <property type="term" value="F:DNA binding"/>
    <property type="evidence" value="ECO:0007669"/>
    <property type="project" value="InterPro"/>
</dbReference>
<sequence length="78" mass="8930">MSDKNIVKKVCAELEITQKELAVKLGVHITAVQKWVANAQNLPLQTQKTLELVLENHKLKQKTEKIDQILRLIDELKS</sequence>
<dbReference type="KEGG" id="crx:CRECT_0029"/>
<dbReference type="Pfam" id="PF01381">
    <property type="entry name" value="HTH_3"/>
    <property type="match status" value="1"/>
</dbReference>
<name>A0A6G5QJI7_CAMRE</name>
<accession>A0A6G5QJI7</accession>
<reference evidence="1 2" key="1">
    <citation type="submission" date="2016-07" db="EMBL/GenBank/DDBJ databases">
        <title>Comparative genomics of the Campylobacter concisus group.</title>
        <authorList>
            <person name="Miller W.G."/>
            <person name="Yee E."/>
            <person name="Chapman M.H."/>
            <person name="Huynh S."/>
            <person name="Bono J.L."/>
            <person name="On S.L.W."/>
            <person name="StLeger J."/>
            <person name="Foster G."/>
            <person name="Parker C.T."/>
        </authorList>
    </citation>
    <scope>NUCLEOTIDE SEQUENCE [LARGE SCALE GENOMIC DNA]</scope>
    <source>
        <strain evidence="1 2">ATCC 33238</strain>
    </source>
</reference>
<dbReference type="Gene3D" id="1.10.260.40">
    <property type="entry name" value="lambda repressor-like DNA-binding domains"/>
    <property type="match status" value="1"/>
</dbReference>
<dbReference type="InterPro" id="IPR001387">
    <property type="entry name" value="Cro/C1-type_HTH"/>
</dbReference>
<gene>
    <name evidence="1" type="ORF">CRECT_0029</name>
</gene>
<proteinExistence type="predicted"/>
<dbReference type="Proteomes" id="UP000502377">
    <property type="component" value="Chromosome"/>
</dbReference>
<dbReference type="RefSeq" id="WP_002943114.1">
    <property type="nucleotide sequence ID" value="NZ_CAURIV010000022.1"/>
</dbReference>
<dbReference type="InterPro" id="IPR010982">
    <property type="entry name" value="Lambda_DNA-bd_dom_sf"/>
</dbReference>
<dbReference type="PROSITE" id="PS50943">
    <property type="entry name" value="HTH_CROC1"/>
    <property type="match status" value="1"/>
</dbReference>
<dbReference type="EMBL" id="CP012543">
    <property type="protein sequence ID" value="QCD45747.1"/>
    <property type="molecule type" value="Genomic_DNA"/>
</dbReference>
<evidence type="ECO:0000313" key="1">
    <source>
        <dbReference type="EMBL" id="QCD45747.1"/>
    </source>
</evidence>
<protein>
    <submittedName>
        <fullName evidence="1">Uncharacterized protein</fullName>
    </submittedName>
</protein>
<dbReference type="AlphaFoldDB" id="A0A6G5QJI7"/>
<evidence type="ECO:0000313" key="2">
    <source>
        <dbReference type="Proteomes" id="UP000502377"/>
    </source>
</evidence>
<organism evidence="1 2">
    <name type="scientific">Campylobacter rectus</name>
    <name type="common">Wolinella recta</name>
    <dbReference type="NCBI Taxonomy" id="203"/>
    <lineage>
        <taxon>Bacteria</taxon>
        <taxon>Pseudomonadati</taxon>
        <taxon>Campylobacterota</taxon>
        <taxon>Epsilonproteobacteria</taxon>
        <taxon>Campylobacterales</taxon>
        <taxon>Campylobacteraceae</taxon>
        <taxon>Campylobacter</taxon>
    </lineage>
</organism>
<dbReference type="SUPFAM" id="SSF47413">
    <property type="entry name" value="lambda repressor-like DNA-binding domains"/>
    <property type="match status" value="1"/>
</dbReference>